<name>A0A6B0UXM9_IXORI</name>
<organism evidence="1">
    <name type="scientific">Ixodes ricinus</name>
    <name type="common">Common tick</name>
    <name type="synonym">Acarus ricinus</name>
    <dbReference type="NCBI Taxonomy" id="34613"/>
    <lineage>
        <taxon>Eukaryota</taxon>
        <taxon>Metazoa</taxon>
        <taxon>Ecdysozoa</taxon>
        <taxon>Arthropoda</taxon>
        <taxon>Chelicerata</taxon>
        <taxon>Arachnida</taxon>
        <taxon>Acari</taxon>
        <taxon>Parasitiformes</taxon>
        <taxon>Ixodida</taxon>
        <taxon>Ixodoidea</taxon>
        <taxon>Ixodidae</taxon>
        <taxon>Ixodinae</taxon>
        <taxon>Ixodes</taxon>
    </lineage>
</organism>
<protein>
    <submittedName>
        <fullName evidence="1">Uncharacterized protein</fullName>
    </submittedName>
</protein>
<dbReference type="EMBL" id="GIFC01012514">
    <property type="protein sequence ID" value="MXU94597.1"/>
    <property type="molecule type" value="Transcribed_RNA"/>
</dbReference>
<reference evidence="1" key="1">
    <citation type="submission" date="2019-12" db="EMBL/GenBank/DDBJ databases">
        <title>An insight into the sialome of adult female Ixodes ricinus ticks feeding for 6 days.</title>
        <authorList>
            <person name="Perner J."/>
            <person name="Ribeiro J.M.C."/>
        </authorList>
    </citation>
    <scope>NUCLEOTIDE SEQUENCE</scope>
    <source>
        <strain evidence="1">Semi-engorged</strain>
        <tissue evidence="1">Salivary glands</tissue>
    </source>
</reference>
<accession>A0A6B0UXM9</accession>
<proteinExistence type="predicted"/>
<evidence type="ECO:0000313" key="1">
    <source>
        <dbReference type="EMBL" id="MXU94597.1"/>
    </source>
</evidence>
<dbReference type="AlphaFoldDB" id="A0A6B0UXM9"/>
<sequence>MVCWCWTRVLAIWSPRSRRAADSFMKLSKLDWTRDSRSRVNSSSASFLERSTFCCRQSSRERSSCSVTILWFSPISFLKVSNSCCSSAKAALSSTAPFPGWASARSGEVRGGGRAPLGVDVTRGSKLDSSGGSLMFFWTTRARYMSRCCASDATSATWRDCSCSSS</sequence>